<dbReference type="NCBIfam" id="TIGR00254">
    <property type="entry name" value="GGDEF"/>
    <property type="match status" value="1"/>
</dbReference>
<dbReference type="GO" id="GO:0005886">
    <property type="term" value="C:plasma membrane"/>
    <property type="evidence" value="ECO:0007669"/>
    <property type="project" value="TreeGrafter"/>
</dbReference>
<dbReference type="PANTHER" id="PTHR45138">
    <property type="entry name" value="REGULATORY COMPONENTS OF SENSORY TRANSDUCTION SYSTEM"/>
    <property type="match status" value="1"/>
</dbReference>
<evidence type="ECO:0000256" key="1">
    <source>
        <dbReference type="ARBA" id="ARBA00012528"/>
    </source>
</evidence>
<evidence type="ECO:0000259" key="4">
    <source>
        <dbReference type="PROSITE" id="PS50887"/>
    </source>
</evidence>
<evidence type="ECO:0000313" key="5">
    <source>
        <dbReference type="EMBL" id="MRH02225.1"/>
    </source>
</evidence>
<comment type="catalytic activity">
    <reaction evidence="2">
        <text>2 GTP = 3',3'-c-di-GMP + 2 diphosphate</text>
        <dbReference type="Rhea" id="RHEA:24898"/>
        <dbReference type="ChEBI" id="CHEBI:33019"/>
        <dbReference type="ChEBI" id="CHEBI:37565"/>
        <dbReference type="ChEBI" id="CHEBI:58805"/>
        <dbReference type="EC" id="2.7.7.65"/>
    </reaction>
</comment>
<reference evidence="6" key="2">
    <citation type="journal article" date="2020" name="Plant Dis.">
        <title>A Grain Rot of Rice in Iran Caused by a Xanthomonas Strain Closely Related to X. sacchari.</title>
        <authorList>
            <person name="Mirghasempour S.A."/>
            <person name="Huang S."/>
            <person name="Studholme D.J."/>
            <person name="Brady C.L."/>
        </authorList>
    </citation>
    <scope>NUCLEOTIDE SEQUENCE</scope>
    <source>
        <strain evidence="6">SAM114</strain>
    </source>
</reference>
<dbReference type="InterPro" id="IPR050469">
    <property type="entry name" value="Diguanylate_Cyclase"/>
</dbReference>
<sequence>MNYHLHVRRTLDTPILAIQGLTLCVWLALLLCNPYLSHPLDARYALAFAAMLGSGVVMRMARHFWQWRLSAFLSVIAFDAAFRLQLHHMGGAGLPWMLPVAVTLSLGYSVLFCHARDYLLALACTWAIMLGWHDSLVPASADLPLLEILVAAVTMVGFALNRIFVTTMRSNHALKEGYRRLAATDALTGIPNRRALMADLQAAVGTQHAVQLAMLDIDDFERIGAEHGHHVGDAVLQALATELVRLDPRCRVGRLGGEEFGLLFEGVSQDKASALVQRLQLRIRGLRVDGTSFTCSVGMASLPAGGELSDLLARADRALSAARQAGNGSLRLDGATPVSAGTSAAFAGDPGLPAATSL</sequence>
<dbReference type="Proteomes" id="UP000437931">
    <property type="component" value="Unassembled WGS sequence"/>
</dbReference>
<evidence type="ECO:0000313" key="6">
    <source>
        <dbReference type="EMBL" id="MRH76557.1"/>
    </source>
</evidence>
<dbReference type="EC" id="2.7.7.65" evidence="1"/>
<dbReference type="GO" id="GO:0052621">
    <property type="term" value="F:diguanylate cyclase activity"/>
    <property type="evidence" value="ECO:0007669"/>
    <property type="project" value="UniProtKB-EC"/>
</dbReference>
<dbReference type="InterPro" id="IPR000160">
    <property type="entry name" value="GGDEF_dom"/>
</dbReference>
<feature type="transmembrane region" description="Helical" evidence="3">
    <location>
        <begin position="42"/>
        <end position="60"/>
    </location>
</feature>
<dbReference type="Pfam" id="PF00990">
    <property type="entry name" value="GGDEF"/>
    <property type="match status" value="1"/>
</dbReference>
<dbReference type="GO" id="GO:1902201">
    <property type="term" value="P:negative regulation of bacterial-type flagellum-dependent cell motility"/>
    <property type="evidence" value="ECO:0007669"/>
    <property type="project" value="TreeGrafter"/>
</dbReference>
<comment type="caution">
    <text evidence="5">The sequence shown here is derived from an EMBL/GenBank/DDBJ whole genome shotgun (WGS) entry which is preliminary data.</text>
</comment>
<dbReference type="PROSITE" id="PS50887">
    <property type="entry name" value="GGDEF"/>
    <property type="match status" value="1"/>
</dbReference>
<name>A0A6N7QJC7_9XANT</name>
<dbReference type="SUPFAM" id="SSF55073">
    <property type="entry name" value="Nucleotide cyclase"/>
    <property type="match status" value="1"/>
</dbReference>
<feature type="transmembrane region" description="Helical" evidence="3">
    <location>
        <begin position="145"/>
        <end position="165"/>
    </location>
</feature>
<dbReference type="AlphaFoldDB" id="A0A6N7QJC7"/>
<dbReference type="GO" id="GO:0043709">
    <property type="term" value="P:cell adhesion involved in single-species biofilm formation"/>
    <property type="evidence" value="ECO:0007669"/>
    <property type="project" value="TreeGrafter"/>
</dbReference>
<keyword evidence="3" id="KW-0472">Membrane</keyword>
<dbReference type="RefSeq" id="WP_153752851.1">
    <property type="nucleotide sequence ID" value="NZ_WJPM01000019.1"/>
</dbReference>
<keyword evidence="7" id="KW-1185">Reference proteome</keyword>
<dbReference type="EMBL" id="WJPM01000019">
    <property type="protein sequence ID" value="MRH76557.1"/>
    <property type="molecule type" value="Genomic_DNA"/>
</dbReference>
<reference evidence="7 8" key="1">
    <citation type="submission" date="2019-11" db="EMBL/GenBank/DDBJ databases">
        <title>First report of rice panicle blight caused by Xanthomonas sp. in Iran.</title>
        <authorList>
            <person name="Mirghasempour S.A."/>
            <person name="Huang S."/>
            <person name="Brady C.L."/>
            <person name="Studholme D.J."/>
        </authorList>
    </citation>
    <scope>NUCLEOTIDE SEQUENCE [LARGE SCALE GENOMIC DNA]</scope>
    <source>
        <strain evidence="5 8">ASD011</strain>
        <strain evidence="7">SAM114</strain>
    </source>
</reference>
<protein>
    <recommendedName>
        <fullName evidence="1">diguanylate cyclase</fullName>
        <ecNumber evidence="1">2.7.7.65</ecNumber>
    </recommendedName>
</protein>
<dbReference type="InterPro" id="IPR029787">
    <property type="entry name" value="Nucleotide_cyclase"/>
</dbReference>
<accession>A0A6N7QJC7</accession>
<keyword evidence="3" id="KW-0812">Transmembrane</keyword>
<dbReference type="CDD" id="cd01949">
    <property type="entry name" value="GGDEF"/>
    <property type="match status" value="1"/>
</dbReference>
<evidence type="ECO:0000313" key="7">
    <source>
        <dbReference type="Proteomes" id="UP000437931"/>
    </source>
</evidence>
<feature type="domain" description="GGDEF" evidence="4">
    <location>
        <begin position="208"/>
        <end position="335"/>
    </location>
</feature>
<keyword evidence="3" id="KW-1133">Transmembrane helix</keyword>
<evidence type="ECO:0000313" key="8">
    <source>
        <dbReference type="Proteomes" id="UP000439314"/>
    </source>
</evidence>
<feature type="transmembrane region" description="Helical" evidence="3">
    <location>
        <begin position="118"/>
        <end position="133"/>
    </location>
</feature>
<dbReference type="EMBL" id="WJPN01000019">
    <property type="protein sequence ID" value="MRH02225.1"/>
    <property type="molecule type" value="Genomic_DNA"/>
</dbReference>
<evidence type="ECO:0000256" key="3">
    <source>
        <dbReference type="SAM" id="Phobius"/>
    </source>
</evidence>
<evidence type="ECO:0000256" key="2">
    <source>
        <dbReference type="ARBA" id="ARBA00034247"/>
    </source>
</evidence>
<dbReference type="PANTHER" id="PTHR45138:SF9">
    <property type="entry name" value="DIGUANYLATE CYCLASE DGCM-RELATED"/>
    <property type="match status" value="1"/>
</dbReference>
<organism evidence="5 8">
    <name type="scientific">Xanthomonas sontii</name>
    <dbReference type="NCBI Taxonomy" id="2650745"/>
    <lineage>
        <taxon>Bacteria</taxon>
        <taxon>Pseudomonadati</taxon>
        <taxon>Pseudomonadota</taxon>
        <taxon>Gammaproteobacteria</taxon>
        <taxon>Lysobacterales</taxon>
        <taxon>Lysobacteraceae</taxon>
        <taxon>Xanthomonas</taxon>
    </lineage>
</organism>
<dbReference type="InterPro" id="IPR043128">
    <property type="entry name" value="Rev_trsase/Diguanyl_cyclase"/>
</dbReference>
<dbReference type="Gene3D" id="3.30.70.270">
    <property type="match status" value="1"/>
</dbReference>
<proteinExistence type="predicted"/>
<gene>
    <name evidence="5" type="ORF">GIY21_18150</name>
    <name evidence="6" type="ORF">GIY22_18165</name>
</gene>
<feature type="transmembrane region" description="Helical" evidence="3">
    <location>
        <begin position="92"/>
        <end position="111"/>
    </location>
</feature>
<dbReference type="Proteomes" id="UP000439314">
    <property type="component" value="Unassembled WGS sequence"/>
</dbReference>
<feature type="transmembrane region" description="Helical" evidence="3">
    <location>
        <begin position="15"/>
        <end position="36"/>
    </location>
</feature>
<dbReference type="SMART" id="SM00267">
    <property type="entry name" value="GGDEF"/>
    <property type="match status" value="1"/>
</dbReference>